<organism evidence="2 3">
    <name type="scientific">Bacteroides oleiciplenus</name>
    <dbReference type="NCBI Taxonomy" id="626931"/>
    <lineage>
        <taxon>Bacteria</taxon>
        <taxon>Pseudomonadati</taxon>
        <taxon>Bacteroidota</taxon>
        <taxon>Bacteroidia</taxon>
        <taxon>Bacteroidales</taxon>
        <taxon>Bacteroidaceae</taxon>
        <taxon>Bacteroides</taxon>
    </lineage>
</organism>
<dbReference type="GO" id="GO:0005975">
    <property type="term" value="P:carbohydrate metabolic process"/>
    <property type="evidence" value="ECO:0007669"/>
    <property type="project" value="InterPro"/>
</dbReference>
<comment type="caution">
    <text evidence="2">The sequence shown here is derived from an EMBL/GenBank/DDBJ whole genome shotgun (WGS) entry which is preliminary data.</text>
</comment>
<dbReference type="GO" id="GO:0004553">
    <property type="term" value="F:hydrolase activity, hydrolyzing O-glycosyl compounds"/>
    <property type="evidence" value="ECO:0007669"/>
    <property type="project" value="InterPro"/>
</dbReference>
<dbReference type="InterPro" id="IPR014756">
    <property type="entry name" value="Ig_E-set"/>
</dbReference>
<evidence type="ECO:0000259" key="1">
    <source>
        <dbReference type="Pfam" id="PF02922"/>
    </source>
</evidence>
<name>A0A3E5BQB6_9BACE</name>
<dbReference type="SUPFAM" id="SSF53474">
    <property type="entry name" value="alpha/beta-Hydrolases"/>
    <property type="match status" value="1"/>
</dbReference>
<feature type="domain" description="Glycoside hydrolase family 13 N-terminal" evidence="1">
    <location>
        <begin position="49"/>
        <end position="107"/>
    </location>
</feature>
<gene>
    <name evidence="2" type="ORF">DXB65_04090</name>
</gene>
<dbReference type="CDD" id="cd11294">
    <property type="entry name" value="E_set_Esterase_like_N"/>
    <property type="match status" value="1"/>
</dbReference>
<accession>A0A3E5BQB6</accession>
<dbReference type="PANTHER" id="PTHR48098:SF1">
    <property type="entry name" value="DIACYLGLYCEROL ACYLTRANSFERASE_MYCOLYLTRANSFERASE AG85A"/>
    <property type="match status" value="1"/>
</dbReference>
<reference evidence="2 3" key="1">
    <citation type="submission" date="2018-08" db="EMBL/GenBank/DDBJ databases">
        <title>A genome reference for cultivated species of the human gut microbiota.</title>
        <authorList>
            <person name="Zou Y."/>
            <person name="Xue W."/>
            <person name="Luo G."/>
        </authorList>
    </citation>
    <scope>NUCLEOTIDE SEQUENCE [LARGE SCALE GENOMIC DNA]</scope>
    <source>
        <strain evidence="2 3">OM05-15BH</strain>
    </source>
</reference>
<dbReference type="Gene3D" id="2.60.40.10">
    <property type="entry name" value="Immunoglobulins"/>
    <property type="match status" value="1"/>
</dbReference>
<dbReference type="Pfam" id="PF02922">
    <property type="entry name" value="CBM_48"/>
    <property type="match status" value="1"/>
</dbReference>
<dbReference type="InterPro" id="IPR000801">
    <property type="entry name" value="Esterase-like"/>
</dbReference>
<evidence type="ECO:0000313" key="2">
    <source>
        <dbReference type="EMBL" id="RGN39573.1"/>
    </source>
</evidence>
<dbReference type="GO" id="GO:0016747">
    <property type="term" value="F:acyltransferase activity, transferring groups other than amino-acyl groups"/>
    <property type="evidence" value="ECO:0007669"/>
    <property type="project" value="TreeGrafter"/>
</dbReference>
<dbReference type="InterPro" id="IPR029058">
    <property type="entry name" value="AB_hydrolase_fold"/>
</dbReference>
<evidence type="ECO:0000313" key="3">
    <source>
        <dbReference type="Proteomes" id="UP000260983"/>
    </source>
</evidence>
<dbReference type="PANTHER" id="PTHR48098">
    <property type="entry name" value="ENTEROCHELIN ESTERASE-RELATED"/>
    <property type="match status" value="1"/>
</dbReference>
<dbReference type="Pfam" id="PF00756">
    <property type="entry name" value="Esterase"/>
    <property type="match status" value="1"/>
</dbReference>
<dbReference type="EMBL" id="QSUL01000002">
    <property type="protein sequence ID" value="RGN39573.1"/>
    <property type="molecule type" value="Genomic_DNA"/>
</dbReference>
<dbReference type="InterPro" id="IPR004193">
    <property type="entry name" value="Glyco_hydro_13_N"/>
</dbReference>
<dbReference type="Gene3D" id="3.40.50.1820">
    <property type="entry name" value="alpha/beta hydrolase"/>
    <property type="match status" value="1"/>
</dbReference>
<dbReference type="InterPro" id="IPR013783">
    <property type="entry name" value="Ig-like_fold"/>
</dbReference>
<dbReference type="SUPFAM" id="SSF81296">
    <property type="entry name" value="E set domains"/>
    <property type="match status" value="1"/>
</dbReference>
<proteinExistence type="predicted"/>
<dbReference type="Proteomes" id="UP000260983">
    <property type="component" value="Unassembled WGS sequence"/>
</dbReference>
<sequence length="387" mass="43796">MKIKVLVIIIWATVINGMTQVVRAQQKENTFSTEGWWKPAEPPFSPVVNDDNSITFRVKAPDAQKVILHFDEWDILSKPMVKDGQGVWSITIEPVAPRLYQYLFEIDGIRTIDFANPVVKVGTSVYGSVVEVHGTPSRYDELQNVQHGEVHIVKYTSTPLKKPREMYVYVPAEYRKERKKTFPVLYLRHGGGDNESSWVKDGRAAIILDNLIASGKAIPMLIVMSNGLTDGSWAGGSTVEGMDTLEEELLMDIIPIIEQNYKVEKNKKYRAIAGLSMGGGQAYVLGLRNLDKFSYIGQFSAGIIGDGKFSHDTYTPGVMDTPANINKQLQLLWISCGTKDPRYDGHVAFVEELKQQGVNCEFHDAVYGHEWEFWRQQLRDFLQRLFM</sequence>
<dbReference type="InterPro" id="IPR050583">
    <property type="entry name" value="Mycobacterial_A85_antigen"/>
</dbReference>
<dbReference type="AlphaFoldDB" id="A0A3E5BQB6"/>
<protein>
    <submittedName>
        <fullName evidence="2">Esterase</fullName>
    </submittedName>
</protein>